<organism evidence="2 3">
    <name type="scientific">Paraphoma chrysanthemicola</name>
    <dbReference type="NCBI Taxonomy" id="798071"/>
    <lineage>
        <taxon>Eukaryota</taxon>
        <taxon>Fungi</taxon>
        <taxon>Dikarya</taxon>
        <taxon>Ascomycota</taxon>
        <taxon>Pezizomycotina</taxon>
        <taxon>Dothideomycetes</taxon>
        <taxon>Pleosporomycetidae</taxon>
        <taxon>Pleosporales</taxon>
        <taxon>Pleosporineae</taxon>
        <taxon>Phaeosphaeriaceae</taxon>
        <taxon>Paraphoma</taxon>
    </lineage>
</organism>
<reference evidence="2" key="1">
    <citation type="journal article" date="2021" name="Nat. Commun.">
        <title>Genetic determinants of endophytism in the Arabidopsis root mycobiome.</title>
        <authorList>
            <person name="Mesny F."/>
            <person name="Miyauchi S."/>
            <person name="Thiergart T."/>
            <person name="Pickel B."/>
            <person name="Atanasova L."/>
            <person name="Karlsson M."/>
            <person name="Huettel B."/>
            <person name="Barry K.W."/>
            <person name="Haridas S."/>
            <person name="Chen C."/>
            <person name="Bauer D."/>
            <person name="Andreopoulos W."/>
            <person name="Pangilinan J."/>
            <person name="LaButti K."/>
            <person name="Riley R."/>
            <person name="Lipzen A."/>
            <person name="Clum A."/>
            <person name="Drula E."/>
            <person name="Henrissat B."/>
            <person name="Kohler A."/>
            <person name="Grigoriev I.V."/>
            <person name="Martin F.M."/>
            <person name="Hacquard S."/>
        </authorList>
    </citation>
    <scope>NUCLEOTIDE SEQUENCE</scope>
    <source>
        <strain evidence="2">MPI-SDFR-AT-0120</strain>
    </source>
</reference>
<feature type="non-terminal residue" evidence="2">
    <location>
        <position position="1"/>
    </location>
</feature>
<sequence>YDIPNTAKSLKDSAALCPATLSCTSHLHCSYNLKHIKRSNMTSFSVRAKLTPRDPTDTAAVQAVDCPICHGFTQPNLIQLHELVQSCRSCAGCYFFQGLIIALTRAGFDIPLGSSTPLFLSSWSLWGPEHFLTVARCELQKFMHWQAPTILAEAEHFEIFSLPGDKCPWPKVPIAKLTSGDTSSLACISQLQAHLARCMREHKSCSSIEHVELPTRVLEIHDAEGDELKIRLKVTNGEVGRYICLSHRWLEGKTLTTTTSTMGARTAGIPWADLPKVFQEAITVTHKLGFRYIWIDSLAINQEKSSGDWLREAPKMAQYYQNSSLTISAAESAESLFYRFPDEAQIVWNVQPPERFQQSGYKVGLRKPLPHDVSALHQRGWVYQEHILSPRIAHFGKELIWECSELTSCECGRLPLPTASGKSALRDAWDIGNVVNAYGEDVDEKNPERFDFPVIKLIHCRWLDIIAHYSRRTLTYGSDIFPALAGLTKQFQLKYNEEYCAGLWKETLGVGLLWRACDPNGHPKPVDWRAPSWSWASTTSPVDYYHLIIAFELTTHTFR</sequence>
<evidence type="ECO:0000313" key="3">
    <source>
        <dbReference type="Proteomes" id="UP000813461"/>
    </source>
</evidence>
<name>A0A8K0RBX4_9PLEO</name>
<proteinExistence type="predicted"/>
<dbReference type="PANTHER" id="PTHR33112">
    <property type="entry name" value="DOMAIN PROTEIN, PUTATIVE-RELATED"/>
    <property type="match status" value="1"/>
</dbReference>
<protein>
    <submittedName>
        <fullName evidence="2">Heterokaryon incompatibility protein-domain-containing protein</fullName>
    </submittedName>
</protein>
<feature type="non-terminal residue" evidence="2">
    <location>
        <position position="559"/>
    </location>
</feature>
<evidence type="ECO:0000313" key="2">
    <source>
        <dbReference type="EMBL" id="KAH7092454.1"/>
    </source>
</evidence>
<dbReference type="PANTHER" id="PTHR33112:SF16">
    <property type="entry name" value="HETEROKARYON INCOMPATIBILITY DOMAIN-CONTAINING PROTEIN"/>
    <property type="match status" value="1"/>
</dbReference>
<accession>A0A8K0RBX4</accession>
<dbReference type="AlphaFoldDB" id="A0A8K0RBX4"/>
<feature type="domain" description="Heterokaryon incompatibility" evidence="1">
    <location>
        <begin position="242"/>
        <end position="385"/>
    </location>
</feature>
<dbReference type="EMBL" id="JAGMVJ010000003">
    <property type="protein sequence ID" value="KAH7092454.1"/>
    <property type="molecule type" value="Genomic_DNA"/>
</dbReference>
<dbReference type="InterPro" id="IPR010730">
    <property type="entry name" value="HET"/>
</dbReference>
<dbReference type="Proteomes" id="UP000813461">
    <property type="component" value="Unassembled WGS sequence"/>
</dbReference>
<comment type="caution">
    <text evidence="2">The sequence shown here is derived from an EMBL/GenBank/DDBJ whole genome shotgun (WGS) entry which is preliminary data.</text>
</comment>
<gene>
    <name evidence="2" type="ORF">FB567DRAFT_614421</name>
</gene>
<evidence type="ECO:0000259" key="1">
    <source>
        <dbReference type="Pfam" id="PF06985"/>
    </source>
</evidence>
<keyword evidence="3" id="KW-1185">Reference proteome</keyword>
<dbReference type="Pfam" id="PF06985">
    <property type="entry name" value="HET"/>
    <property type="match status" value="1"/>
</dbReference>